<keyword evidence="2" id="KW-0808">Transferase</keyword>
<dbReference type="NCBIfam" id="TIGR02457">
    <property type="entry name" value="TreS_Cterm"/>
    <property type="match status" value="1"/>
</dbReference>
<reference evidence="2 3" key="1">
    <citation type="submission" date="2020-04" db="EMBL/GenBank/DDBJ databases">
        <authorList>
            <person name="De Canck E."/>
        </authorList>
    </citation>
    <scope>NUCLEOTIDE SEQUENCE [LARGE SCALE GENOMIC DNA]</scope>
    <source>
        <strain evidence="2 3">LMG 28138</strain>
    </source>
</reference>
<proteinExistence type="predicted"/>
<protein>
    <submittedName>
        <fullName evidence="2">Maltokinase</fullName>
        <ecNumber evidence="2">2.7.1.175</ecNumber>
    </submittedName>
</protein>
<keyword evidence="2" id="KW-0418">Kinase</keyword>
<dbReference type="InterPro" id="IPR012811">
    <property type="entry name" value="TreS_maltokin_C_dom"/>
</dbReference>
<accession>A0A6S7CY27</accession>
<evidence type="ECO:0000313" key="2">
    <source>
        <dbReference type="EMBL" id="CAB3800678.1"/>
    </source>
</evidence>
<keyword evidence="3" id="KW-1185">Reference proteome</keyword>
<dbReference type="Proteomes" id="UP000494115">
    <property type="component" value="Unassembled WGS sequence"/>
</dbReference>
<dbReference type="AlphaFoldDB" id="A0A6S7CY27"/>
<evidence type="ECO:0000256" key="1">
    <source>
        <dbReference type="SAM" id="MobiDB-lite"/>
    </source>
</evidence>
<dbReference type="EMBL" id="CADIKM010000039">
    <property type="protein sequence ID" value="CAB3800678.1"/>
    <property type="molecule type" value="Genomic_DNA"/>
</dbReference>
<feature type="region of interest" description="Disordered" evidence="1">
    <location>
        <begin position="1"/>
        <end position="37"/>
    </location>
</feature>
<name>A0A6S7CY27_9BURK</name>
<organism evidence="2 3">
    <name type="scientific">Pararobbsia alpina</name>
    <dbReference type="NCBI Taxonomy" id="621374"/>
    <lineage>
        <taxon>Bacteria</taxon>
        <taxon>Pseudomonadati</taxon>
        <taxon>Pseudomonadota</taxon>
        <taxon>Betaproteobacteria</taxon>
        <taxon>Burkholderiales</taxon>
        <taxon>Burkholderiaceae</taxon>
        <taxon>Pararobbsia</taxon>
    </lineage>
</organism>
<dbReference type="Gene3D" id="3.90.1200.10">
    <property type="match status" value="1"/>
</dbReference>
<dbReference type="GO" id="GO:0016301">
    <property type="term" value="F:kinase activity"/>
    <property type="evidence" value="ECO:0007669"/>
    <property type="project" value="UniProtKB-KW"/>
</dbReference>
<sequence>MNAETPDRGKPGNTRVEPNDDMLGAQELPTGSGSPASRVVCPAREEISSLQSVVWEAYLGQRRWFACKHQQRSAVQLAVYARADVAGFAFAEFEVLLPHEAERYFLPLSVVPDLSDVPESHPEQAIARLDRHDHAAGGLLVDAFAVPEFSWGLLAMLKDHTVLETPDAGEIVFRPTDRLDTLDLGERELSCIRWLSAEQSNSSLVIDEKVVLKLVRRVVGGTHPEAEMTRYLTAHGYTHAGPLVGEVVRVDTEGAPHTLCILQGFIPNEGDAWSLSLAHMRQAVEDARRDDEVVDRNCPEALQSRMDAYCQLSANIGRRLGELHAVLASPTEEEAFSPQTATDEDVASWTSGTVELIRSALDILGSRLDTLNDADRALARSLLERRTAVLDHVRAVSPVGVAPLCFRIHGDLHLGQVLIADGDAYLIDFEGEPGRTLEERRKKASPLRDIAGMLRSLRYASATVGAEFAGHGERLDEDVSEILENFYVHAEAAFLSAYHDALAIAQLNVAGDEQTFSVLLRLFMLEKAAYEIRYEVANRPEWIGVPLRGLSELVDQSLAKP</sequence>
<dbReference type="RefSeq" id="WP_175107510.1">
    <property type="nucleotide sequence ID" value="NZ_CADIKM010000039.1"/>
</dbReference>
<gene>
    <name evidence="2" type="primary">mak</name>
    <name evidence="2" type="ORF">LMG28138_04893</name>
</gene>
<dbReference type="InterPro" id="IPR011009">
    <property type="entry name" value="Kinase-like_dom_sf"/>
</dbReference>
<dbReference type="EC" id="2.7.1.175" evidence="2"/>
<dbReference type="SUPFAM" id="SSF56112">
    <property type="entry name" value="Protein kinase-like (PK-like)"/>
    <property type="match status" value="1"/>
</dbReference>
<feature type="compositionally biased region" description="Basic and acidic residues" evidence="1">
    <location>
        <begin position="1"/>
        <end position="10"/>
    </location>
</feature>
<evidence type="ECO:0000313" key="3">
    <source>
        <dbReference type="Proteomes" id="UP000494115"/>
    </source>
</evidence>